<sequence>MTVLRIILLILHFLGLAALLGGFLYTMSDKVKTFSAGMMHGALTQLVTGVALVGVAYGSGNGDHVDNGKITVKLLVALVIAALVILNRKKDSVPVPVWGIVGGLTILNVIIAVAWR</sequence>
<dbReference type="EMBL" id="JAUHPV010000003">
    <property type="protein sequence ID" value="MDN4472706.1"/>
    <property type="molecule type" value="Genomic_DNA"/>
</dbReference>
<comment type="caution">
    <text evidence="2">The sequence shown here is derived from an EMBL/GenBank/DDBJ whole genome shotgun (WGS) entry which is preliminary data.</text>
</comment>
<evidence type="ECO:0000256" key="1">
    <source>
        <dbReference type="SAM" id="Phobius"/>
    </source>
</evidence>
<evidence type="ECO:0000313" key="2">
    <source>
        <dbReference type="EMBL" id="MDN4472706.1"/>
    </source>
</evidence>
<reference evidence="2" key="1">
    <citation type="submission" date="2023-06" db="EMBL/GenBank/DDBJ databases">
        <title>SYSU T00b26.</title>
        <authorList>
            <person name="Gao L."/>
            <person name="Fang B.-Z."/>
            <person name="Li W.-J."/>
        </authorList>
    </citation>
    <scope>NUCLEOTIDE SEQUENCE</scope>
    <source>
        <strain evidence="2">SYSU T00b26</strain>
    </source>
</reference>
<feature type="transmembrane region" description="Helical" evidence="1">
    <location>
        <begin position="70"/>
        <end position="86"/>
    </location>
</feature>
<keyword evidence="1" id="KW-0812">Transmembrane</keyword>
<dbReference type="RefSeq" id="WP_301127495.1">
    <property type="nucleotide sequence ID" value="NZ_JAUHPV010000003.1"/>
</dbReference>
<proteinExistence type="predicted"/>
<evidence type="ECO:0000313" key="3">
    <source>
        <dbReference type="Proteomes" id="UP001172738"/>
    </source>
</evidence>
<organism evidence="2 3">
    <name type="scientific">Demequina zhanjiangensis</name>
    <dbReference type="NCBI Taxonomy" id="3051659"/>
    <lineage>
        <taxon>Bacteria</taxon>
        <taxon>Bacillati</taxon>
        <taxon>Actinomycetota</taxon>
        <taxon>Actinomycetes</taxon>
        <taxon>Micrococcales</taxon>
        <taxon>Demequinaceae</taxon>
        <taxon>Demequina</taxon>
    </lineage>
</organism>
<feature type="transmembrane region" description="Helical" evidence="1">
    <location>
        <begin position="6"/>
        <end position="25"/>
    </location>
</feature>
<name>A0ABT8G0P3_9MICO</name>
<keyword evidence="1" id="KW-0472">Membrane</keyword>
<keyword evidence="1" id="KW-1133">Transmembrane helix</keyword>
<gene>
    <name evidence="2" type="ORF">QQX04_06830</name>
</gene>
<feature type="transmembrane region" description="Helical" evidence="1">
    <location>
        <begin position="37"/>
        <end position="58"/>
    </location>
</feature>
<protein>
    <recommendedName>
        <fullName evidence="4">Integral membrane protein</fullName>
    </recommendedName>
</protein>
<dbReference type="Proteomes" id="UP001172738">
    <property type="component" value="Unassembled WGS sequence"/>
</dbReference>
<keyword evidence="3" id="KW-1185">Reference proteome</keyword>
<feature type="transmembrane region" description="Helical" evidence="1">
    <location>
        <begin position="93"/>
        <end position="115"/>
    </location>
</feature>
<accession>A0ABT8G0P3</accession>
<evidence type="ECO:0008006" key="4">
    <source>
        <dbReference type="Google" id="ProtNLM"/>
    </source>
</evidence>